<dbReference type="Pfam" id="PF04934">
    <property type="entry name" value="Med6"/>
    <property type="match status" value="1"/>
</dbReference>
<evidence type="ECO:0000256" key="1">
    <source>
        <dbReference type="ARBA" id="ARBA00004123"/>
    </source>
</evidence>
<comment type="similarity">
    <text evidence="2 6">Belongs to the Mediator complex subunit 6 family.</text>
</comment>
<dbReference type="GO" id="GO:0016592">
    <property type="term" value="C:mediator complex"/>
    <property type="evidence" value="ECO:0007669"/>
    <property type="project" value="InterPro"/>
</dbReference>
<evidence type="ECO:0000256" key="5">
    <source>
        <dbReference type="ARBA" id="ARBA00023242"/>
    </source>
</evidence>
<comment type="function">
    <text evidence="6">Component of the Mediator complex, a coactivator involved in the regulated transcription of nearly all RNA polymerase II-dependent genes. Mediator functions as a bridge to convey information from gene-specific regulatory proteins to the basal RNA polymerase II transcription machinery. Mediator is recruited to promoters by direct interactions with regulatory proteins and serves as a scaffold for the assembly of a functional preinitiation complex with RNA polymerase II and the general transcription factors.</text>
</comment>
<keyword evidence="6" id="KW-0010">Activator</keyword>
<dbReference type="GO" id="GO:0003712">
    <property type="term" value="F:transcription coregulator activity"/>
    <property type="evidence" value="ECO:0007669"/>
    <property type="project" value="InterPro"/>
</dbReference>
<sequence>MSLDPHQWSWRDEAFLMREGLRVQNALEYFSHSEFYRFFDGQKSLLQMRRRGIDTVGLSGTDFRIVYANIAAKVGEVSGSLIVLQRVEVSSGGSDAKEVFYIQGGTVFLSPTVASVLQGALSDASLSLKDQHESLTMRLPFGQDRRPVVTHALPQLSSILFSV</sequence>
<keyword evidence="5 6" id="KW-0539">Nucleus</keyword>
<organism evidence="7">
    <name type="scientific">Oxyrrhis marina</name>
    <name type="common">Dinoflagellate</name>
    <dbReference type="NCBI Taxonomy" id="2969"/>
    <lineage>
        <taxon>Eukaryota</taxon>
        <taxon>Sar</taxon>
        <taxon>Alveolata</taxon>
        <taxon>Dinophyceae</taxon>
        <taxon>Oxyrrhinales</taxon>
        <taxon>Oxyrrhinaceae</taxon>
        <taxon>Oxyrrhis</taxon>
    </lineage>
</organism>
<accession>A0A7S3UIG9</accession>
<protein>
    <recommendedName>
        <fullName evidence="6">Mediator of RNA polymerase II transcription subunit 6</fullName>
    </recommendedName>
    <alternativeName>
        <fullName evidence="6">Mediator complex subunit 6</fullName>
    </alternativeName>
</protein>
<comment type="subcellular location">
    <subcellularLocation>
        <location evidence="1 6">Nucleus</location>
    </subcellularLocation>
</comment>
<proteinExistence type="inferred from homology"/>
<evidence type="ECO:0000256" key="3">
    <source>
        <dbReference type="ARBA" id="ARBA00023015"/>
    </source>
</evidence>
<evidence type="ECO:0000256" key="2">
    <source>
        <dbReference type="ARBA" id="ARBA00007526"/>
    </source>
</evidence>
<dbReference type="AlphaFoldDB" id="A0A7S3UIG9"/>
<dbReference type="Gene3D" id="3.10.450.580">
    <property type="entry name" value="Mediator complex, subunit Med6"/>
    <property type="match status" value="1"/>
</dbReference>
<dbReference type="InterPro" id="IPR038566">
    <property type="entry name" value="Mediator_Med6_sf"/>
</dbReference>
<keyword evidence="4 6" id="KW-0804">Transcription</keyword>
<dbReference type="InterPro" id="IPR007018">
    <property type="entry name" value="Mediator_Med6"/>
</dbReference>
<dbReference type="GO" id="GO:0006357">
    <property type="term" value="P:regulation of transcription by RNA polymerase II"/>
    <property type="evidence" value="ECO:0007669"/>
    <property type="project" value="InterPro"/>
</dbReference>
<keyword evidence="3 6" id="KW-0805">Transcription regulation</keyword>
<evidence type="ECO:0000256" key="4">
    <source>
        <dbReference type="ARBA" id="ARBA00023163"/>
    </source>
</evidence>
<gene>
    <name evidence="6" type="primary">MED6</name>
    <name evidence="7" type="ORF">OMAR00292_LOCUS1688</name>
</gene>
<reference evidence="7" key="1">
    <citation type="submission" date="2021-01" db="EMBL/GenBank/DDBJ databases">
        <authorList>
            <person name="Corre E."/>
            <person name="Pelletier E."/>
            <person name="Niang G."/>
            <person name="Scheremetjew M."/>
            <person name="Finn R."/>
            <person name="Kale V."/>
            <person name="Holt S."/>
            <person name="Cochrane G."/>
            <person name="Meng A."/>
            <person name="Brown T."/>
            <person name="Cohen L."/>
        </authorList>
    </citation>
    <scope>NUCLEOTIDE SEQUENCE</scope>
    <source>
        <strain evidence="7">CCMP1795</strain>
    </source>
</reference>
<comment type="subunit">
    <text evidence="6">Component of the Mediator complex.</text>
</comment>
<name>A0A7S3UIG9_OXYMA</name>
<dbReference type="EMBL" id="HBIT01003710">
    <property type="protein sequence ID" value="CAE0615812.1"/>
    <property type="molecule type" value="Transcribed_RNA"/>
</dbReference>
<evidence type="ECO:0000256" key="6">
    <source>
        <dbReference type="RuleBase" id="RU364143"/>
    </source>
</evidence>
<evidence type="ECO:0000313" key="7">
    <source>
        <dbReference type="EMBL" id="CAE0615812.1"/>
    </source>
</evidence>